<dbReference type="GO" id="GO:0005840">
    <property type="term" value="C:ribosome"/>
    <property type="evidence" value="ECO:0007669"/>
    <property type="project" value="UniProtKB-KW"/>
</dbReference>
<sequence>MRTYELMLIVRPEVSFTEKSAEEMIHTFVGAGEARVTSVTVWGKRPLAYPINKLTEGFYVVATLTSPALRSSDLEARAASDTNIVRFLLTLKA</sequence>
<evidence type="ECO:0000313" key="5">
    <source>
        <dbReference type="Proteomes" id="UP000176409"/>
    </source>
</evidence>
<keyword evidence="3" id="KW-0699">rRNA-binding</keyword>
<evidence type="ECO:0000313" key="4">
    <source>
        <dbReference type="EMBL" id="OGG30488.1"/>
    </source>
</evidence>
<organism evidence="4 5">
    <name type="scientific">Candidatus Gottesmanbacteria bacterium RIFCSPLOWO2_01_FULL_49_10</name>
    <dbReference type="NCBI Taxonomy" id="1798396"/>
    <lineage>
        <taxon>Bacteria</taxon>
        <taxon>Candidatus Gottesmaniibacteriota</taxon>
    </lineage>
</organism>
<gene>
    <name evidence="3" type="primary">rpsF</name>
    <name evidence="4" type="ORF">A2973_04700</name>
</gene>
<name>A0A1F6B0P8_9BACT</name>
<proteinExistence type="inferred from homology"/>
<evidence type="ECO:0000256" key="2">
    <source>
        <dbReference type="ARBA" id="ARBA00035294"/>
    </source>
</evidence>
<dbReference type="EMBL" id="MFJZ01000019">
    <property type="protein sequence ID" value="OGG30488.1"/>
    <property type="molecule type" value="Genomic_DNA"/>
</dbReference>
<keyword evidence="3" id="KW-0687">Ribonucleoprotein</keyword>
<dbReference type="NCBIfam" id="TIGR00166">
    <property type="entry name" value="S6"/>
    <property type="match status" value="1"/>
</dbReference>
<dbReference type="STRING" id="1798396.A2973_04700"/>
<dbReference type="GO" id="GO:0005737">
    <property type="term" value="C:cytoplasm"/>
    <property type="evidence" value="ECO:0007669"/>
    <property type="project" value="UniProtKB-ARBA"/>
</dbReference>
<protein>
    <recommendedName>
        <fullName evidence="2 3">Small ribosomal subunit protein bS6</fullName>
    </recommendedName>
</protein>
<dbReference type="GO" id="GO:0070181">
    <property type="term" value="F:small ribosomal subunit rRNA binding"/>
    <property type="evidence" value="ECO:0007669"/>
    <property type="project" value="TreeGrafter"/>
</dbReference>
<dbReference type="AlphaFoldDB" id="A0A1F6B0P8"/>
<dbReference type="PANTHER" id="PTHR21011">
    <property type="entry name" value="MITOCHONDRIAL 28S RIBOSOMAL PROTEIN S6"/>
    <property type="match status" value="1"/>
</dbReference>
<comment type="similarity">
    <text evidence="1 3">Belongs to the bacterial ribosomal protein bS6 family.</text>
</comment>
<keyword evidence="3 4" id="KW-0689">Ribosomal protein</keyword>
<dbReference type="GO" id="GO:0006412">
    <property type="term" value="P:translation"/>
    <property type="evidence" value="ECO:0007669"/>
    <property type="project" value="UniProtKB-UniRule"/>
</dbReference>
<evidence type="ECO:0000256" key="3">
    <source>
        <dbReference type="HAMAP-Rule" id="MF_00360"/>
    </source>
</evidence>
<dbReference type="HAMAP" id="MF_00360">
    <property type="entry name" value="Ribosomal_bS6"/>
    <property type="match status" value="1"/>
</dbReference>
<comment type="caution">
    <text evidence="4">The sequence shown here is derived from an EMBL/GenBank/DDBJ whole genome shotgun (WGS) entry which is preliminary data.</text>
</comment>
<comment type="function">
    <text evidence="3">Binds together with bS18 to 16S ribosomal RNA.</text>
</comment>
<dbReference type="Proteomes" id="UP000176409">
    <property type="component" value="Unassembled WGS sequence"/>
</dbReference>
<dbReference type="GO" id="GO:0003735">
    <property type="term" value="F:structural constituent of ribosome"/>
    <property type="evidence" value="ECO:0007669"/>
    <property type="project" value="InterPro"/>
</dbReference>
<evidence type="ECO:0000256" key="1">
    <source>
        <dbReference type="ARBA" id="ARBA00009512"/>
    </source>
</evidence>
<dbReference type="CDD" id="cd00473">
    <property type="entry name" value="bS6"/>
    <property type="match status" value="1"/>
</dbReference>
<dbReference type="InterPro" id="IPR000529">
    <property type="entry name" value="Ribosomal_bS6"/>
</dbReference>
<dbReference type="InterPro" id="IPR020814">
    <property type="entry name" value="Ribosomal_S6_plastid/chlpt"/>
</dbReference>
<accession>A0A1F6B0P8</accession>
<dbReference type="SUPFAM" id="SSF54995">
    <property type="entry name" value="Ribosomal protein S6"/>
    <property type="match status" value="1"/>
</dbReference>
<dbReference type="PANTHER" id="PTHR21011:SF1">
    <property type="entry name" value="SMALL RIBOSOMAL SUBUNIT PROTEIN BS6M"/>
    <property type="match status" value="1"/>
</dbReference>
<dbReference type="InterPro" id="IPR014717">
    <property type="entry name" value="Transl_elong_EF1B/ribsomal_bS6"/>
</dbReference>
<keyword evidence="3" id="KW-0694">RNA-binding</keyword>
<dbReference type="Pfam" id="PF01250">
    <property type="entry name" value="Ribosomal_S6"/>
    <property type="match status" value="1"/>
</dbReference>
<dbReference type="GO" id="GO:1990904">
    <property type="term" value="C:ribonucleoprotein complex"/>
    <property type="evidence" value="ECO:0007669"/>
    <property type="project" value="UniProtKB-KW"/>
</dbReference>
<dbReference type="InterPro" id="IPR035980">
    <property type="entry name" value="Ribosomal_bS6_sf"/>
</dbReference>
<dbReference type="Gene3D" id="3.30.70.60">
    <property type="match status" value="1"/>
</dbReference>
<reference evidence="4 5" key="1">
    <citation type="journal article" date="2016" name="Nat. Commun.">
        <title>Thousands of microbial genomes shed light on interconnected biogeochemical processes in an aquifer system.</title>
        <authorList>
            <person name="Anantharaman K."/>
            <person name="Brown C.T."/>
            <person name="Hug L.A."/>
            <person name="Sharon I."/>
            <person name="Castelle C.J."/>
            <person name="Probst A.J."/>
            <person name="Thomas B.C."/>
            <person name="Singh A."/>
            <person name="Wilkins M.J."/>
            <person name="Karaoz U."/>
            <person name="Brodie E.L."/>
            <person name="Williams K.H."/>
            <person name="Hubbard S.S."/>
            <person name="Banfield J.F."/>
        </authorList>
    </citation>
    <scope>NUCLEOTIDE SEQUENCE [LARGE SCALE GENOMIC DNA]</scope>
</reference>